<dbReference type="Gene3D" id="3.60.10.10">
    <property type="entry name" value="Endonuclease/exonuclease/phosphatase"/>
    <property type="match status" value="1"/>
</dbReference>
<keyword evidence="2" id="KW-1185">Reference proteome</keyword>
<dbReference type="EMBL" id="KZ308604">
    <property type="protein sequence ID" value="KAG8232228.1"/>
    <property type="molecule type" value="Genomic_DNA"/>
</dbReference>
<evidence type="ECO:0000313" key="2">
    <source>
        <dbReference type="Proteomes" id="UP000792457"/>
    </source>
</evidence>
<sequence>MDHNIQALTWNCHGLKNKLNELLQFLYDWNIICALQETHLSTKIIYSPNYQIIRNDRSTPGGGVAILIHSNIKLSILPRIKLNIIEYVGISVISNNNPINLYKKSIWKTTKALTNNTQPPTRLLHNNTLYSDPQTKANIFADYIKQIMTAPPLTNKNDNNIITHNSILDSTPISEPKYITCDKIKNLINTLKTHKAPGYDNVTNHMLKLVSRIPHVIHLLADIFNNCLLTSYFRTQWKLGI</sequence>
<protein>
    <submittedName>
        <fullName evidence="1">Uncharacterized protein</fullName>
    </submittedName>
</protein>
<dbReference type="OrthoDB" id="412981at2759"/>
<gene>
    <name evidence="1" type="ORF">J437_LFUL011974</name>
</gene>
<dbReference type="Proteomes" id="UP000792457">
    <property type="component" value="Unassembled WGS sequence"/>
</dbReference>
<evidence type="ECO:0000313" key="1">
    <source>
        <dbReference type="EMBL" id="KAG8232228.1"/>
    </source>
</evidence>
<reference evidence="1" key="2">
    <citation type="submission" date="2017-10" db="EMBL/GenBank/DDBJ databases">
        <title>Ladona fulva Genome sequencing and assembly.</title>
        <authorList>
            <person name="Murali S."/>
            <person name="Richards S."/>
            <person name="Bandaranaike D."/>
            <person name="Bellair M."/>
            <person name="Blankenburg K."/>
            <person name="Chao H."/>
            <person name="Dinh H."/>
            <person name="Doddapaneni H."/>
            <person name="Dugan-Rocha S."/>
            <person name="Elkadiri S."/>
            <person name="Gnanaolivu R."/>
            <person name="Hernandez B."/>
            <person name="Skinner E."/>
            <person name="Javaid M."/>
            <person name="Lee S."/>
            <person name="Li M."/>
            <person name="Ming W."/>
            <person name="Munidasa M."/>
            <person name="Muniz J."/>
            <person name="Nguyen L."/>
            <person name="Hughes D."/>
            <person name="Osuji N."/>
            <person name="Pu L.-L."/>
            <person name="Puazo M."/>
            <person name="Qu C."/>
            <person name="Quiroz J."/>
            <person name="Raj R."/>
            <person name="Weissenberger G."/>
            <person name="Xin Y."/>
            <person name="Zou X."/>
            <person name="Han Y."/>
            <person name="Worley K."/>
            <person name="Muzny D."/>
            <person name="Gibbs R."/>
        </authorList>
    </citation>
    <scope>NUCLEOTIDE SEQUENCE</scope>
    <source>
        <strain evidence="1">Sampled in the wild</strain>
    </source>
</reference>
<dbReference type="AlphaFoldDB" id="A0A8K0KH57"/>
<name>A0A8K0KH57_LADFU</name>
<dbReference type="InterPro" id="IPR036691">
    <property type="entry name" value="Endo/exonu/phosph_ase_sf"/>
</dbReference>
<feature type="non-terminal residue" evidence="1">
    <location>
        <position position="241"/>
    </location>
</feature>
<comment type="caution">
    <text evidence="1">The sequence shown here is derived from an EMBL/GenBank/DDBJ whole genome shotgun (WGS) entry which is preliminary data.</text>
</comment>
<organism evidence="1 2">
    <name type="scientific">Ladona fulva</name>
    <name type="common">Scarce chaser dragonfly</name>
    <name type="synonym">Libellula fulva</name>
    <dbReference type="NCBI Taxonomy" id="123851"/>
    <lineage>
        <taxon>Eukaryota</taxon>
        <taxon>Metazoa</taxon>
        <taxon>Ecdysozoa</taxon>
        <taxon>Arthropoda</taxon>
        <taxon>Hexapoda</taxon>
        <taxon>Insecta</taxon>
        <taxon>Pterygota</taxon>
        <taxon>Palaeoptera</taxon>
        <taxon>Odonata</taxon>
        <taxon>Epiprocta</taxon>
        <taxon>Anisoptera</taxon>
        <taxon>Libelluloidea</taxon>
        <taxon>Libellulidae</taxon>
        <taxon>Ladona</taxon>
    </lineage>
</organism>
<proteinExistence type="predicted"/>
<reference evidence="1" key="1">
    <citation type="submission" date="2013-04" db="EMBL/GenBank/DDBJ databases">
        <authorList>
            <person name="Qu J."/>
            <person name="Murali S.C."/>
            <person name="Bandaranaike D."/>
            <person name="Bellair M."/>
            <person name="Blankenburg K."/>
            <person name="Chao H."/>
            <person name="Dinh H."/>
            <person name="Doddapaneni H."/>
            <person name="Downs B."/>
            <person name="Dugan-Rocha S."/>
            <person name="Elkadiri S."/>
            <person name="Gnanaolivu R.D."/>
            <person name="Hernandez B."/>
            <person name="Javaid M."/>
            <person name="Jayaseelan J.C."/>
            <person name="Lee S."/>
            <person name="Li M."/>
            <person name="Ming W."/>
            <person name="Munidasa M."/>
            <person name="Muniz J."/>
            <person name="Nguyen L."/>
            <person name="Ongeri F."/>
            <person name="Osuji N."/>
            <person name="Pu L.-L."/>
            <person name="Puazo M."/>
            <person name="Qu C."/>
            <person name="Quiroz J."/>
            <person name="Raj R."/>
            <person name="Weissenberger G."/>
            <person name="Xin Y."/>
            <person name="Zou X."/>
            <person name="Han Y."/>
            <person name="Richards S."/>
            <person name="Worley K."/>
            <person name="Muzny D."/>
            <person name="Gibbs R."/>
        </authorList>
    </citation>
    <scope>NUCLEOTIDE SEQUENCE</scope>
    <source>
        <strain evidence="1">Sampled in the wild</strain>
    </source>
</reference>
<dbReference type="SUPFAM" id="SSF56219">
    <property type="entry name" value="DNase I-like"/>
    <property type="match status" value="1"/>
</dbReference>
<accession>A0A8K0KH57</accession>